<name>A0A1X1VKU1_MYCGS</name>
<comment type="caution">
    <text evidence="1">The sequence shown here is derived from an EMBL/GenBank/DDBJ whole genome shotgun (WGS) entry which is preliminary data.</text>
</comment>
<proteinExistence type="predicted"/>
<dbReference type="STRING" id="1777.AWC07_06400"/>
<evidence type="ECO:0000313" key="2">
    <source>
        <dbReference type="Proteomes" id="UP000193738"/>
    </source>
</evidence>
<accession>A0A1X1VKU1</accession>
<organism evidence="1 2">
    <name type="scientific">Mycobacterium gastri</name>
    <dbReference type="NCBI Taxonomy" id="1777"/>
    <lineage>
        <taxon>Bacteria</taxon>
        <taxon>Bacillati</taxon>
        <taxon>Actinomycetota</taxon>
        <taxon>Actinomycetes</taxon>
        <taxon>Mycobacteriales</taxon>
        <taxon>Mycobacteriaceae</taxon>
        <taxon>Mycobacterium</taxon>
    </lineage>
</organism>
<gene>
    <name evidence="1" type="ORF">AWC07_06400</name>
</gene>
<evidence type="ECO:0000313" key="1">
    <source>
        <dbReference type="EMBL" id="ORV69676.1"/>
    </source>
</evidence>
<dbReference type="RefSeq" id="WP_036416874.1">
    <property type="nucleotide sequence ID" value="NZ_LQOX01000099.1"/>
</dbReference>
<dbReference type="EMBL" id="LQOX01000099">
    <property type="protein sequence ID" value="ORV69676.1"/>
    <property type="molecule type" value="Genomic_DNA"/>
</dbReference>
<dbReference type="AlphaFoldDB" id="A0A1X1VKU1"/>
<protein>
    <submittedName>
        <fullName evidence="1">Uncharacterized protein</fullName>
    </submittedName>
</protein>
<keyword evidence="2" id="KW-1185">Reference proteome</keyword>
<reference evidence="1 2" key="1">
    <citation type="submission" date="2016-01" db="EMBL/GenBank/DDBJ databases">
        <title>The new phylogeny of the genus Mycobacterium.</title>
        <authorList>
            <person name="Tarcisio F."/>
            <person name="Conor M."/>
            <person name="Antonella G."/>
            <person name="Elisabetta G."/>
            <person name="Giulia F.S."/>
            <person name="Sara T."/>
            <person name="Anna F."/>
            <person name="Clotilde B."/>
            <person name="Roberto B."/>
            <person name="Veronica D.S."/>
            <person name="Fabio R."/>
            <person name="Monica P."/>
            <person name="Olivier J."/>
            <person name="Enrico T."/>
            <person name="Nicola S."/>
        </authorList>
    </citation>
    <scope>NUCLEOTIDE SEQUENCE [LARGE SCALE GENOMIC DNA]</scope>
    <source>
        <strain evidence="1 2">DSM 43505</strain>
    </source>
</reference>
<sequence>MHAGHLDPDLAFPGADRALISATTAGSFDVFMPPGSGVRPATEPNFRVITIVADTPILSR</sequence>
<dbReference type="Proteomes" id="UP000193738">
    <property type="component" value="Unassembled WGS sequence"/>
</dbReference>